<reference evidence="2 3" key="1">
    <citation type="submission" date="2014-02" db="EMBL/GenBank/DDBJ databases">
        <title>The small core and large imbalanced accessory genome model reveals a collaborative survival strategy of Sorangium cellulosum strains in nature.</title>
        <authorList>
            <person name="Han K."/>
            <person name="Peng R."/>
            <person name="Blom J."/>
            <person name="Li Y.-Z."/>
        </authorList>
    </citation>
    <scope>NUCLEOTIDE SEQUENCE [LARGE SCALE GENOMIC DNA]</scope>
    <source>
        <strain evidence="2 3">So0007-03</strain>
    </source>
</reference>
<dbReference type="AlphaFoldDB" id="A0A150TTQ6"/>
<evidence type="ECO:0000259" key="1">
    <source>
        <dbReference type="Pfam" id="PF01850"/>
    </source>
</evidence>
<dbReference type="SUPFAM" id="SSF88723">
    <property type="entry name" value="PIN domain-like"/>
    <property type="match status" value="1"/>
</dbReference>
<comment type="caution">
    <text evidence="2">The sequence shown here is derived from an EMBL/GenBank/DDBJ whole genome shotgun (WGS) entry which is preliminary data.</text>
</comment>
<protein>
    <submittedName>
        <fullName evidence="2">DNA-binding protein</fullName>
    </submittedName>
</protein>
<evidence type="ECO:0000313" key="3">
    <source>
        <dbReference type="Proteomes" id="UP000075502"/>
    </source>
</evidence>
<dbReference type="CDD" id="cd18687">
    <property type="entry name" value="PIN_VapC-like"/>
    <property type="match status" value="1"/>
</dbReference>
<sequence>MKPSVYVETSIVSYLTARPSRDLVRAAHQEVTGEWWAGRDAYDLYISQLVVDEASAGDPGAAALRLQALGDLPLLELTPEAVGLARQLLRAAALPSKAAGDAVHIALSAAHGMRYLLTWNCAHIANATMRPKIEEICRAGGFEPPVICTPLELVEE</sequence>
<dbReference type="Pfam" id="PF01850">
    <property type="entry name" value="PIN"/>
    <property type="match status" value="1"/>
</dbReference>
<keyword evidence="2" id="KW-0238">DNA-binding</keyword>
<dbReference type="InterPro" id="IPR002716">
    <property type="entry name" value="PIN_dom"/>
</dbReference>
<name>A0A150TTQ6_SORCE</name>
<dbReference type="InterPro" id="IPR029060">
    <property type="entry name" value="PIN-like_dom_sf"/>
</dbReference>
<dbReference type="Proteomes" id="UP000075502">
    <property type="component" value="Unassembled WGS sequence"/>
</dbReference>
<dbReference type="GO" id="GO:0003677">
    <property type="term" value="F:DNA binding"/>
    <property type="evidence" value="ECO:0007669"/>
    <property type="project" value="UniProtKB-KW"/>
</dbReference>
<accession>A0A150TTQ6</accession>
<evidence type="ECO:0000313" key="2">
    <source>
        <dbReference type="EMBL" id="KYG08072.1"/>
    </source>
</evidence>
<proteinExistence type="predicted"/>
<organism evidence="2 3">
    <name type="scientific">Sorangium cellulosum</name>
    <name type="common">Polyangium cellulosum</name>
    <dbReference type="NCBI Taxonomy" id="56"/>
    <lineage>
        <taxon>Bacteria</taxon>
        <taxon>Pseudomonadati</taxon>
        <taxon>Myxococcota</taxon>
        <taxon>Polyangia</taxon>
        <taxon>Polyangiales</taxon>
        <taxon>Polyangiaceae</taxon>
        <taxon>Sorangium</taxon>
    </lineage>
</organism>
<feature type="domain" description="PIN" evidence="1">
    <location>
        <begin position="5"/>
        <end position="118"/>
    </location>
</feature>
<dbReference type="EMBL" id="JEME01001108">
    <property type="protein sequence ID" value="KYG08072.1"/>
    <property type="molecule type" value="Genomic_DNA"/>
</dbReference>
<gene>
    <name evidence="2" type="ORF">BE21_25725</name>
</gene>